<dbReference type="SUPFAM" id="SSF56935">
    <property type="entry name" value="Porins"/>
    <property type="match status" value="1"/>
</dbReference>
<feature type="domain" description="TonB-dependent receptor plug" evidence="8">
    <location>
        <begin position="190"/>
        <end position="320"/>
    </location>
</feature>
<accession>A0A3S9VZQ9</accession>
<keyword evidence="4 7" id="KW-0812">Transmembrane</keyword>
<evidence type="ECO:0000313" key="9">
    <source>
        <dbReference type="EMBL" id="AZS32015.1"/>
    </source>
</evidence>
<dbReference type="EMBL" id="CP032819">
    <property type="protein sequence ID" value="AZS32015.1"/>
    <property type="molecule type" value="Genomic_DNA"/>
</dbReference>
<keyword evidence="5 7" id="KW-0472">Membrane</keyword>
<dbReference type="AlphaFoldDB" id="A0A3S9VZQ9"/>
<dbReference type="NCBIfam" id="TIGR04056">
    <property type="entry name" value="OMP_RagA_SusC"/>
    <property type="match status" value="1"/>
</dbReference>
<evidence type="ECO:0000256" key="3">
    <source>
        <dbReference type="ARBA" id="ARBA00022452"/>
    </source>
</evidence>
<reference evidence="9 10" key="1">
    <citation type="submission" date="2018-10" db="EMBL/GenBank/DDBJ databases">
        <title>Butyricimonas faecalis sp. nov., isolated from human faeces and emended description of the genus Butyricimonas.</title>
        <authorList>
            <person name="Le Roy T."/>
            <person name="Van der Smissen P."/>
            <person name="Paquot A."/>
            <person name="Delzenne N."/>
            <person name="Muccioli G."/>
            <person name="Collet J.-F."/>
            <person name="Cani P.D."/>
        </authorList>
    </citation>
    <scope>NUCLEOTIDE SEQUENCE [LARGE SCALE GENOMIC DNA]</scope>
    <source>
        <strain evidence="9 10">H184</strain>
    </source>
</reference>
<comment type="subcellular location">
    <subcellularLocation>
        <location evidence="1 7">Cell outer membrane</location>
        <topology evidence="1 7">Multi-pass membrane protein</topology>
    </subcellularLocation>
</comment>
<dbReference type="SUPFAM" id="SSF49464">
    <property type="entry name" value="Carboxypeptidase regulatory domain-like"/>
    <property type="match status" value="1"/>
</dbReference>
<comment type="similarity">
    <text evidence="7">Belongs to the TonB-dependent receptor family.</text>
</comment>
<dbReference type="GO" id="GO:0009279">
    <property type="term" value="C:cell outer membrane"/>
    <property type="evidence" value="ECO:0007669"/>
    <property type="project" value="UniProtKB-SubCell"/>
</dbReference>
<evidence type="ECO:0000256" key="4">
    <source>
        <dbReference type="ARBA" id="ARBA00022692"/>
    </source>
</evidence>
<name>A0A3S9VZQ9_9BACT</name>
<keyword evidence="10" id="KW-1185">Reference proteome</keyword>
<gene>
    <name evidence="9" type="ORF">D8S85_12145</name>
</gene>
<dbReference type="InterPro" id="IPR037066">
    <property type="entry name" value="Plug_dom_sf"/>
</dbReference>
<evidence type="ECO:0000256" key="1">
    <source>
        <dbReference type="ARBA" id="ARBA00004571"/>
    </source>
</evidence>
<evidence type="ECO:0000259" key="8">
    <source>
        <dbReference type="Pfam" id="PF07715"/>
    </source>
</evidence>
<dbReference type="Gene3D" id="2.40.170.20">
    <property type="entry name" value="TonB-dependent receptor, beta-barrel domain"/>
    <property type="match status" value="1"/>
</dbReference>
<evidence type="ECO:0000256" key="5">
    <source>
        <dbReference type="ARBA" id="ARBA00023136"/>
    </source>
</evidence>
<protein>
    <submittedName>
        <fullName evidence="9">SusC/RagA family TonB-linked outer membrane protein</fullName>
    </submittedName>
</protein>
<sequence length="1163" mass="130263">MHLTFANVGAQSKVTIEHQFVTYQELFTQIQKQTGLTVVYSNNELNKDKKIQAGFVQMELKDVLDKVLAGTNLSYEFMDEFVILKVIMKDEKKKTVSVTGKVVDEKNMALPGVTVMVKDLKLGTTTGPDGRYVLTIPKVDNILLVFSFVGMHTQEVKYTGQDSVNVVMKDDIEVLEDVVVTGYGNMSKGNYTGAATTMKAEDIMMAGVSSIDQMLQGVVPGMLVQQGTGMVGASPKIRVRGVSSLLGSQEPVWVVDGVIQRDPQPFNSEDNTKFSVDADDISQLAGNAISWLNPNDIESITVLKDASATAIYGSEAANGVIVITTKKANVGKVSVAYSGDFSIGQRPRYGLYNQMNSQEMMEFSQEMYEDRVSYPSKVLSIGFAGLLQSYLNKEISKKEFDQQYEKMATTNTDWFDLLFQNSFSHKHSLSLAGGSEKIQNRTSLGYTDETGEATGNKVTLLTATSNTTVNLMNNKLIVNLLLKGTWRKVKGFAYDVDPFSYAYNTSRVIPMYSEDGSLYYHEKWANESSTVINNKTSYLYNIQNELDNTGSENNTKTWGTTLDVKWNILPGLDYQGLVSYSSSSADVKKYATERSFYVASLRGYDYGVYESSAPEFAYTRLPFGGLLETGLTDVSTVTVRNALVYDHMFEDIHRLTLQLGVETNSSKTRGTTSKRYGYLKDRGETFIKLPLTYSDLAWEGDLLDNDLAQGEAMVLNKIDNKLSEYISAVYTYDGRYVLNASARLDASNRFGQDKNKRFAPTWSVGVKWRVAAERFAKNLWWLNNLDLIASYGFQGNAVESVSPYLIAKDGGVNEYYNAYLLNISSLPYPDLGWEKTKTYNFGVDAALLDGRLNFTVNYFKKISDVLSSRNIPRENGMKNAVVDGGEMTNTGYDFVINVIPVRTKDFTWQLSLNTSETKNKVNKNQRINTLNDYLEGSAVVDGEAFSTFYSFKYNGLNDENGTPEFAYMDVLNGASPLNYLVKSGKFTPDFSGGLNMMFKYRNWSLFALFNVQWGGHARLPKLYDTDNNYGIPTPEQNVSRDLALRWRKVGDKTNIPSIPTSEAYIDLPATASVASTERKLYDMYNNSDLRVANTDFIRCRSLSLSYEFNQKWLSRIAAQRFVIKASMTNPFMWVSDSKWDGLDPETGNWPARRVTSLSLQVMF</sequence>
<dbReference type="Gene3D" id="2.60.40.1120">
    <property type="entry name" value="Carboxypeptidase-like, regulatory domain"/>
    <property type="match status" value="1"/>
</dbReference>
<keyword evidence="2 7" id="KW-0813">Transport</keyword>
<keyword evidence="6 7" id="KW-0998">Cell outer membrane</keyword>
<keyword evidence="3 7" id="KW-1134">Transmembrane beta strand</keyword>
<dbReference type="InterPro" id="IPR023997">
    <property type="entry name" value="TonB-dep_OMP_SusC/RagA_CS"/>
</dbReference>
<evidence type="ECO:0000256" key="2">
    <source>
        <dbReference type="ARBA" id="ARBA00022448"/>
    </source>
</evidence>
<dbReference type="InterPro" id="IPR008969">
    <property type="entry name" value="CarboxyPept-like_regulatory"/>
</dbReference>
<evidence type="ECO:0000313" key="10">
    <source>
        <dbReference type="Proteomes" id="UP000270673"/>
    </source>
</evidence>
<dbReference type="Proteomes" id="UP000270673">
    <property type="component" value="Chromosome"/>
</dbReference>
<dbReference type="Pfam" id="PF07715">
    <property type="entry name" value="Plug"/>
    <property type="match status" value="1"/>
</dbReference>
<dbReference type="PROSITE" id="PS52016">
    <property type="entry name" value="TONB_DEPENDENT_REC_3"/>
    <property type="match status" value="1"/>
</dbReference>
<dbReference type="InterPro" id="IPR012910">
    <property type="entry name" value="Plug_dom"/>
</dbReference>
<dbReference type="NCBIfam" id="TIGR04057">
    <property type="entry name" value="SusC_RagA_signa"/>
    <property type="match status" value="1"/>
</dbReference>
<evidence type="ECO:0000256" key="7">
    <source>
        <dbReference type="PROSITE-ProRule" id="PRU01360"/>
    </source>
</evidence>
<dbReference type="OrthoDB" id="9768177at2"/>
<dbReference type="Gene3D" id="2.170.130.10">
    <property type="entry name" value="TonB-dependent receptor, plug domain"/>
    <property type="match status" value="1"/>
</dbReference>
<dbReference type="InterPro" id="IPR039426">
    <property type="entry name" value="TonB-dep_rcpt-like"/>
</dbReference>
<organism evidence="9 10">
    <name type="scientific">Butyricimonas faecalis</name>
    <dbReference type="NCBI Taxonomy" id="2093856"/>
    <lineage>
        <taxon>Bacteria</taxon>
        <taxon>Pseudomonadati</taxon>
        <taxon>Bacteroidota</taxon>
        <taxon>Bacteroidia</taxon>
        <taxon>Bacteroidales</taxon>
        <taxon>Odoribacteraceae</taxon>
        <taxon>Butyricimonas</taxon>
    </lineage>
</organism>
<dbReference type="InterPro" id="IPR023996">
    <property type="entry name" value="TonB-dep_OMP_SusC/RagA"/>
</dbReference>
<dbReference type="KEGG" id="buy:D8S85_12145"/>
<dbReference type="Pfam" id="PF13715">
    <property type="entry name" value="CarbopepD_reg_2"/>
    <property type="match status" value="1"/>
</dbReference>
<proteinExistence type="inferred from homology"/>
<evidence type="ECO:0000256" key="6">
    <source>
        <dbReference type="ARBA" id="ARBA00023237"/>
    </source>
</evidence>
<dbReference type="InterPro" id="IPR036942">
    <property type="entry name" value="Beta-barrel_TonB_sf"/>
</dbReference>